<evidence type="ECO:0000313" key="1">
    <source>
        <dbReference type="EMBL" id="KAJ8928576.1"/>
    </source>
</evidence>
<dbReference type="GO" id="GO:0016787">
    <property type="term" value="F:hydrolase activity"/>
    <property type="evidence" value="ECO:0007669"/>
    <property type="project" value="UniProtKB-ARBA"/>
</dbReference>
<name>A0AAV8WQ61_9CUCU</name>
<dbReference type="Proteomes" id="UP001162156">
    <property type="component" value="Unassembled WGS sequence"/>
</dbReference>
<comment type="caution">
    <text evidence="1">The sequence shown here is derived from an EMBL/GenBank/DDBJ whole genome shotgun (WGS) entry which is preliminary data.</text>
</comment>
<dbReference type="PANTHER" id="PTHR45985:SF8">
    <property type="entry name" value="CHITIN DEACETYLASE-LIKE 9, ISOFORM A"/>
    <property type="match status" value="1"/>
</dbReference>
<dbReference type="SUPFAM" id="SSF88713">
    <property type="entry name" value="Glycoside hydrolase/deacetylase"/>
    <property type="match status" value="1"/>
</dbReference>
<dbReference type="InterPro" id="IPR011330">
    <property type="entry name" value="Glyco_hydro/deAcase_b/a-brl"/>
</dbReference>
<protein>
    <recommendedName>
        <fullName evidence="3">NodB homology domain-containing protein</fullName>
    </recommendedName>
</protein>
<keyword evidence="2" id="KW-1185">Reference proteome</keyword>
<evidence type="ECO:0008006" key="3">
    <source>
        <dbReference type="Google" id="ProtNLM"/>
    </source>
</evidence>
<reference evidence="1" key="1">
    <citation type="journal article" date="2023" name="Insect Mol. Biol.">
        <title>Genome sequencing provides insights into the evolution of gene families encoding plant cell wall-degrading enzymes in longhorned beetles.</title>
        <authorList>
            <person name="Shin N.R."/>
            <person name="Okamura Y."/>
            <person name="Kirsch R."/>
            <person name="Pauchet Y."/>
        </authorList>
    </citation>
    <scope>NUCLEOTIDE SEQUENCE</scope>
    <source>
        <strain evidence="1">RBIC_L_NR</strain>
    </source>
</reference>
<dbReference type="AlphaFoldDB" id="A0AAV8WQ61"/>
<accession>A0AAV8WQ61</accession>
<gene>
    <name evidence="1" type="ORF">NQ314_018862</name>
</gene>
<organism evidence="1 2">
    <name type="scientific">Rhamnusium bicolor</name>
    <dbReference type="NCBI Taxonomy" id="1586634"/>
    <lineage>
        <taxon>Eukaryota</taxon>
        <taxon>Metazoa</taxon>
        <taxon>Ecdysozoa</taxon>
        <taxon>Arthropoda</taxon>
        <taxon>Hexapoda</taxon>
        <taxon>Insecta</taxon>
        <taxon>Pterygota</taxon>
        <taxon>Neoptera</taxon>
        <taxon>Endopterygota</taxon>
        <taxon>Coleoptera</taxon>
        <taxon>Polyphaga</taxon>
        <taxon>Cucujiformia</taxon>
        <taxon>Chrysomeloidea</taxon>
        <taxon>Cerambycidae</taxon>
        <taxon>Lepturinae</taxon>
        <taxon>Rhagiini</taxon>
        <taxon>Rhamnusium</taxon>
    </lineage>
</organism>
<sequence length="68" mass="7967">MRLISLTFDEAVTDNLYNTYWEPLLFSRVNPDGQPIGATFFVPHEYTDYERVNDLYNYGFEIGIHSVT</sequence>
<dbReference type="PANTHER" id="PTHR45985">
    <property type="match status" value="1"/>
</dbReference>
<proteinExistence type="predicted"/>
<dbReference type="EMBL" id="JANEYF010005332">
    <property type="protein sequence ID" value="KAJ8928576.1"/>
    <property type="molecule type" value="Genomic_DNA"/>
</dbReference>
<dbReference type="GO" id="GO:0005975">
    <property type="term" value="P:carbohydrate metabolic process"/>
    <property type="evidence" value="ECO:0007669"/>
    <property type="project" value="InterPro"/>
</dbReference>
<dbReference type="Gene3D" id="3.20.20.370">
    <property type="entry name" value="Glycoside hydrolase/deacetylase"/>
    <property type="match status" value="1"/>
</dbReference>
<dbReference type="InterPro" id="IPR052740">
    <property type="entry name" value="CE4"/>
</dbReference>
<evidence type="ECO:0000313" key="2">
    <source>
        <dbReference type="Proteomes" id="UP001162156"/>
    </source>
</evidence>